<dbReference type="EMBL" id="FNKY01000001">
    <property type="protein sequence ID" value="SDQ73644.1"/>
    <property type="molecule type" value="Genomic_DNA"/>
</dbReference>
<evidence type="ECO:0000313" key="2">
    <source>
        <dbReference type="Proteomes" id="UP000183471"/>
    </source>
</evidence>
<name>A0ABY0TF57_9PROT</name>
<evidence type="ECO:0000313" key="1">
    <source>
        <dbReference type="EMBL" id="SDQ73644.1"/>
    </source>
</evidence>
<accession>A0ABY0TF57</accession>
<reference evidence="1 2" key="1">
    <citation type="submission" date="2016-10" db="EMBL/GenBank/DDBJ databases">
        <authorList>
            <person name="Varghese N."/>
            <person name="Submissions S."/>
        </authorList>
    </citation>
    <scope>NUCLEOTIDE SEQUENCE [LARGE SCALE GENOMIC DNA]</scope>
    <source>
        <strain evidence="1 2">Nl1</strain>
    </source>
</reference>
<gene>
    <name evidence="1" type="ORF">SAMN05216402_2080</name>
</gene>
<organism evidence="1 2">
    <name type="scientific">Nitrosospira multiformis</name>
    <dbReference type="NCBI Taxonomy" id="1231"/>
    <lineage>
        <taxon>Bacteria</taxon>
        <taxon>Pseudomonadati</taxon>
        <taxon>Pseudomonadota</taxon>
        <taxon>Betaproteobacteria</taxon>
        <taxon>Nitrosomonadales</taxon>
        <taxon>Nitrosomonadaceae</taxon>
        <taxon>Nitrosospira</taxon>
    </lineage>
</organism>
<proteinExistence type="predicted"/>
<dbReference type="Proteomes" id="UP000183471">
    <property type="component" value="Unassembled WGS sequence"/>
</dbReference>
<sequence length="52" mass="5899">MPEKLLRFVPMIRVEGYADAWQYAQAAALYFYGVADSTADFFTTFEAYSGDC</sequence>
<keyword evidence="2" id="KW-1185">Reference proteome</keyword>
<comment type="caution">
    <text evidence="1">The sequence shown here is derived from an EMBL/GenBank/DDBJ whole genome shotgun (WGS) entry which is preliminary data.</text>
</comment>
<protein>
    <submittedName>
        <fullName evidence="1">Uncharacterized protein</fullName>
    </submittedName>
</protein>